<accession>A0A1W2EQN9</accession>
<reference evidence="1 2" key="1">
    <citation type="submission" date="2017-04" db="EMBL/GenBank/DDBJ databases">
        <authorList>
            <person name="Afonso C.L."/>
            <person name="Miller P.J."/>
            <person name="Scott M.A."/>
            <person name="Spackman E."/>
            <person name="Goraichik I."/>
            <person name="Dimitrov K.M."/>
            <person name="Suarez D.L."/>
            <person name="Swayne D.E."/>
        </authorList>
    </citation>
    <scope>NUCLEOTIDE SEQUENCE [LARGE SCALE GENOMIC DNA]</scope>
    <source>
        <strain evidence="1 2">CGMCC 1.12644</strain>
    </source>
</reference>
<gene>
    <name evidence="1" type="ORF">SAMN06295998_1381</name>
</gene>
<protein>
    <submittedName>
        <fullName evidence="1">Uncharacterized protein</fullName>
    </submittedName>
</protein>
<evidence type="ECO:0000313" key="1">
    <source>
        <dbReference type="EMBL" id="SMD12037.1"/>
    </source>
</evidence>
<dbReference type="AlphaFoldDB" id="A0A1W2EQN9"/>
<proteinExistence type="predicted"/>
<feature type="non-terminal residue" evidence="1">
    <location>
        <position position="1"/>
    </location>
</feature>
<dbReference type="Proteomes" id="UP000192330">
    <property type="component" value="Unassembled WGS sequence"/>
</dbReference>
<dbReference type="EMBL" id="FWYD01000038">
    <property type="protein sequence ID" value="SMD12037.1"/>
    <property type="molecule type" value="Genomic_DNA"/>
</dbReference>
<sequence>IQLTAKVAQDATGVTLQLFQGLAHALELARMPVHHAQAEPA</sequence>
<evidence type="ECO:0000313" key="2">
    <source>
        <dbReference type="Proteomes" id="UP000192330"/>
    </source>
</evidence>
<name>A0A1W2EQN9_9RHOB</name>
<keyword evidence="2" id="KW-1185">Reference proteome</keyword>
<organism evidence="1 2">
    <name type="scientific">Primorskyibacter flagellatus</name>
    <dbReference type="NCBI Taxonomy" id="1387277"/>
    <lineage>
        <taxon>Bacteria</taxon>
        <taxon>Pseudomonadati</taxon>
        <taxon>Pseudomonadota</taxon>
        <taxon>Alphaproteobacteria</taxon>
        <taxon>Rhodobacterales</taxon>
        <taxon>Roseobacteraceae</taxon>
        <taxon>Primorskyibacter</taxon>
    </lineage>
</organism>